<sequence>MQRAVSLVSVLVLSLSWILQAVPVLSEPLPQENFDLGRFMGKWYELAVVSTCPHYMQRKRGNPVIVALELQHVTSESNFTMTAAIFRNSSCKQTSTDYSLTKTPGRFFHHVARFGADVDSFVVHSNYDEYAMMLLLSTEKPSGIKTTTVKLYSRTMSVRTAVLDEFKTVVRQHGVTDDAIEQRNRSPPLHLTVFPGECVPGEQMTTPVTTEPQLFVPKRWEKNTVPPVVPAQEKYPGNV</sequence>
<dbReference type="InterPro" id="IPR002968">
    <property type="entry name" value="A1-microglobln"/>
</dbReference>
<dbReference type="PANTHER" id="PTHR46676">
    <property type="entry name" value="PROTEIN AMBP"/>
    <property type="match status" value="1"/>
</dbReference>
<comment type="subcellular location">
    <subcellularLocation>
        <location evidence="1">Secreted</location>
    </subcellularLocation>
</comment>
<evidence type="ECO:0000256" key="7">
    <source>
        <dbReference type="RuleBase" id="RU003695"/>
    </source>
</evidence>
<evidence type="ECO:0000256" key="3">
    <source>
        <dbReference type="ARBA" id="ARBA00022690"/>
    </source>
</evidence>
<dbReference type="GO" id="GO:0005576">
    <property type="term" value="C:extracellular region"/>
    <property type="evidence" value="ECO:0007669"/>
    <property type="project" value="UniProtKB-SubCell"/>
</dbReference>
<comment type="caution">
    <text evidence="10">The sequence shown here is derived from an EMBL/GenBank/DDBJ whole genome shotgun (WGS) entry which is preliminary data.</text>
</comment>
<gene>
    <name evidence="10" type="ORF">PFLUV_G00200590</name>
</gene>
<dbReference type="PROSITE" id="PS00213">
    <property type="entry name" value="LIPOCALIN"/>
    <property type="match status" value="1"/>
</dbReference>
<feature type="chain" id="PRO_5025339530" description="Lipocalin/cytosolic fatty-acid binding domain-containing protein" evidence="8">
    <location>
        <begin position="22"/>
        <end position="239"/>
    </location>
</feature>
<evidence type="ECO:0000256" key="8">
    <source>
        <dbReference type="SAM" id="SignalP"/>
    </source>
</evidence>
<dbReference type="EMBL" id="VHII01000017">
    <property type="protein sequence ID" value="KAF1377416.1"/>
    <property type="molecule type" value="Genomic_DNA"/>
</dbReference>
<comment type="similarity">
    <text evidence="7">Belongs to the calycin superfamily. Lipocalin family.</text>
</comment>
<dbReference type="InterPro" id="IPR029856">
    <property type="entry name" value="AMBP"/>
</dbReference>
<evidence type="ECO:0000256" key="4">
    <source>
        <dbReference type="ARBA" id="ARBA00022729"/>
    </source>
</evidence>
<reference evidence="10 11" key="1">
    <citation type="submission" date="2019-06" db="EMBL/GenBank/DDBJ databases">
        <title>A chromosome-scale genome assembly of the European perch, Perca fluviatilis.</title>
        <authorList>
            <person name="Roques C."/>
            <person name="Zahm M."/>
            <person name="Cabau C."/>
            <person name="Klopp C."/>
            <person name="Bouchez O."/>
            <person name="Donnadieu C."/>
            <person name="Kuhl H."/>
            <person name="Gislard M."/>
            <person name="Guendouz S."/>
            <person name="Journot L."/>
            <person name="Haffray P."/>
            <person name="Bestin A."/>
            <person name="Morvezen R."/>
            <person name="Feron R."/>
            <person name="Wen M."/>
            <person name="Jouanno E."/>
            <person name="Herpin A."/>
            <person name="Schartl M."/>
            <person name="Postlethwait J."/>
            <person name="Schaerlinger B."/>
            <person name="Chardard D."/>
            <person name="Lecocq T."/>
            <person name="Poncet C."/>
            <person name="Jaffrelo L."/>
            <person name="Lampietro C."/>
            <person name="Guiguen Y."/>
        </authorList>
    </citation>
    <scope>NUCLEOTIDE SEQUENCE [LARGE SCALE GENOMIC DNA]</scope>
    <source>
        <tissue evidence="10">Blood</tissue>
    </source>
</reference>
<evidence type="ECO:0000313" key="11">
    <source>
        <dbReference type="Proteomes" id="UP000465112"/>
    </source>
</evidence>
<dbReference type="AlphaFoldDB" id="A0A6A5E4R1"/>
<dbReference type="Gene3D" id="2.40.128.20">
    <property type="match status" value="1"/>
</dbReference>
<keyword evidence="3" id="KW-0646">Protease inhibitor</keyword>
<dbReference type="InterPro" id="IPR022272">
    <property type="entry name" value="Lipocalin_CS"/>
</dbReference>
<accession>A0A6A5E4R1</accession>
<evidence type="ECO:0000259" key="9">
    <source>
        <dbReference type="Pfam" id="PF00061"/>
    </source>
</evidence>
<evidence type="ECO:0000313" key="10">
    <source>
        <dbReference type="EMBL" id="KAF1377416.1"/>
    </source>
</evidence>
<dbReference type="InterPro" id="IPR012674">
    <property type="entry name" value="Calycin"/>
</dbReference>
<dbReference type="PRINTS" id="PR01215">
    <property type="entry name" value="A1MCGLOBULIN"/>
</dbReference>
<keyword evidence="5" id="KW-0722">Serine protease inhibitor</keyword>
<dbReference type="SUPFAM" id="SSF50814">
    <property type="entry name" value="Lipocalins"/>
    <property type="match status" value="1"/>
</dbReference>
<keyword evidence="6" id="KW-1015">Disulfide bond</keyword>
<evidence type="ECO:0000256" key="5">
    <source>
        <dbReference type="ARBA" id="ARBA00022900"/>
    </source>
</evidence>
<keyword evidence="2" id="KW-0964">Secreted</keyword>
<protein>
    <recommendedName>
        <fullName evidence="9">Lipocalin/cytosolic fatty-acid binding domain-containing protein</fullName>
    </recommendedName>
</protein>
<dbReference type="PANTHER" id="PTHR46676:SF1">
    <property type="entry name" value="PROTEIN AMBP"/>
    <property type="match status" value="1"/>
</dbReference>
<keyword evidence="4 8" id="KW-0732">Signal</keyword>
<dbReference type="InterPro" id="IPR000566">
    <property type="entry name" value="Lipocln_cytosolic_FA-bd_dom"/>
</dbReference>
<evidence type="ECO:0000256" key="2">
    <source>
        <dbReference type="ARBA" id="ARBA00022525"/>
    </source>
</evidence>
<dbReference type="Proteomes" id="UP000465112">
    <property type="component" value="Chromosome 17"/>
</dbReference>
<feature type="signal peptide" evidence="8">
    <location>
        <begin position="1"/>
        <end position="21"/>
    </location>
</feature>
<keyword evidence="11" id="KW-1185">Reference proteome</keyword>
<dbReference type="PRINTS" id="PR00179">
    <property type="entry name" value="LIPOCALIN"/>
</dbReference>
<proteinExistence type="inferred from homology"/>
<organism evidence="10 11">
    <name type="scientific">Perca fluviatilis</name>
    <name type="common">European perch</name>
    <dbReference type="NCBI Taxonomy" id="8168"/>
    <lineage>
        <taxon>Eukaryota</taxon>
        <taxon>Metazoa</taxon>
        <taxon>Chordata</taxon>
        <taxon>Craniata</taxon>
        <taxon>Vertebrata</taxon>
        <taxon>Euteleostomi</taxon>
        <taxon>Actinopterygii</taxon>
        <taxon>Neopterygii</taxon>
        <taxon>Teleostei</taxon>
        <taxon>Neoteleostei</taxon>
        <taxon>Acanthomorphata</taxon>
        <taxon>Eupercaria</taxon>
        <taxon>Perciformes</taxon>
        <taxon>Percoidei</taxon>
        <taxon>Percidae</taxon>
        <taxon>Percinae</taxon>
        <taxon>Perca</taxon>
    </lineage>
</organism>
<evidence type="ECO:0000256" key="6">
    <source>
        <dbReference type="ARBA" id="ARBA00023157"/>
    </source>
</evidence>
<dbReference type="Pfam" id="PF00061">
    <property type="entry name" value="Lipocalin"/>
    <property type="match status" value="1"/>
</dbReference>
<dbReference type="GO" id="GO:0004867">
    <property type="term" value="F:serine-type endopeptidase inhibitor activity"/>
    <property type="evidence" value="ECO:0007669"/>
    <property type="project" value="UniProtKB-KW"/>
</dbReference>
<name>A0A6A5E4R1_PERFL</name>
<evidence type="ECO:0000256" key="1">
    <source>
        <dbReference type="ARBA" id="ARBA00004613"/>
    </source>
</evidence>
<feature type="domain" description="Lipocalin/cytosolic fatty-acid binding" evidence="9">
    <location>
        <begin position="40"/>
        <end position="182"/>
    </location>
</feature>